<feature type="domain" description="PPM-type phosphatase" evidence="5">
    <location>
        <begin position="38"/>
        <end position="322"/>
    </location>
</feature>
<reference evidence="7" key="1">
    <citation type="submission" date="2007-12" db="EMBL/GenBank/DDBJ databases">
        <title>Annotation of Entamoeba dispar SAW760.</title>
        <authorList>
            <person name="Lorenzi H."/>
            <person name="Inman J."/>
            <person name="Schobel S."/>
            <person name="Amedeo P."/>
            <person name="Caler E."/>
        </authorList>
    </citation>
    <scope>NUCLEOTIDE SEQUENCE [LARGE SCALE GENOMIC DNA]</scope>
    <source>
        <strain evidence="7">ATCC PRA-260 / SAW760</strain>
    </source>
</reference>
<dbReference type="PROSITE" id="PS51746">
    <property type="entry name" value="PPM_2"/>
    <property type="match status" value="1"/>
</dbReference>
<gene>
    <name evidence="6" type="ORF">EDI_092830</name>
</gene>
<evidence type="ECO:0000313" key="6">
    <source>
        <dbReference type="EMBL" id="EDR27492.1"/>
    </source>
</evidence>
<dbReference type="Gene3D" id="3.60.40.10">
    <property type="entry name" value="PPM-type phosphatase domain"/>
    <property type="match status" value="1"/>
</dbReference>
<dbReference type="FunFam" id="3.60.40.10:FF:000075">
    <property type="entry name" value="Protein phosphatase 2C, putative"/>
    <property type="match status" value="1"/>
</dbReference>
<name>B0ED75_ENTDS</name>
<dbReference type="SMART" id="SM00332">
    <property type="entry name" value="PP2Cc"/>
    <property type="match status" value="1"/>
</dbReference>
<proteinExistence type="inferred from homology"/>
<dbReference type="InterPro" id="IPR036457">
    <property type="entry name" value="PPM-type-like_dom_sf"/>
</dbReference>
<evidence type="ECO:0000256" key="3">
    <source>
        <dbReference type="ARBA" id="ARBA00022912"/>
    </source>
</evidence>
<dbReference type="SUPFAM" id="SSF81606">
    <property type="entry name" value="PP2C-like"/>
    <property type="match status" value="1"/>
</dbReference>
<dbReference type="OMA" id="ADPEYEH"/>
<dbReference type="OrthoDB" id="10264738at2759"/>
<dbReference type="CDD" id="cd00143">
    <property type="entry name" value="PP2Cc"/>
    <property type="match status" value="1"/>
</dbReference>
<dbReference type="PANTHER" id="PTHR13832:SF854">
    <property type="entry name" value="PROTEIN PHOSPHATASE 2C-RELATED PROTEIN"/>
    <property type="match status" value="1"/>
</dbReference>
<keyword evidence="1" id="KW-0479">Metal-binding</keyword>
<dbReference type="GO" id="GO:0004722">
    <property type="term" value="F:protein serine/threonine phosphatase activity"/>
    <property type="evidence" value="ECO:0007669"/>
    <property type="project" value="UniProtKB-EC"/>
</dbReference>
<evidence type="ECO:0000256" key="2">
    <source>
        <dbReference type="ARBA" id="ARBA00022801"/>
    </source>
</evidence>
<keyword evidence="7" id="KW-1185">Reference proteome</keyword>
<dbReference type="GeneID" id="5881233"/>
<dbReference type="EMBL" id="DS548800">
    <property type="protein sequence ID" value="EDR27492.1"/>
    <property type="molecule type" value="Genomic_DNA"/>
</dbReference>
<dbReference type="EC" id="3.1.3.16" evidence="6"/>
<comment type="similarity">
    <text evidence="4">Belongs to the PP2C family.</text>
</comment>
<evidence type="ECO:0000313" key="7">
    <source>
        <dbReference type="Proteomes" id="UP000008076"/>
    </source>
</evidence>
<dbReference type="PANTHER" id="PTHR13832">
    <property type="entry name" value="PROTEIN PHOSPHATASE 2C"/>
    <property type="match status" value="1"/>
</dbReference>
<dbReference type="InterPro" id="IPR000222">
    <property type="entry name" value="PP2C_BS"/>
</dbReference>
<keyword evidence="2 4" id="KW-0378">Hydrolase</keyword>
<keyword evidence="3 4" id="KW-0904">Protein phosphatase</keyword>
<dbReference type="Pfam" id="PF00481">
    <property type="entry name" value="PP2C"/>
    <property type="match status" value="1"/>
</dbReference>
<dbReference type="InterPro" id="IPR015655">
    <property type="entry name" value="PP2C"/>
</dbReference>
<dbReference type="GO" id="GO:0046872">
    <property type="term" value="F:metal ion binding"/>
    <property type="evidence" value="ECO:0007669"/>
    <property type="project" value="UniProtKB-KW"/>
</dbReference>
<accession>B0ED75</accession>
<dbReference type="KEGG" id="edi:EDI_092830"/>
<organism evidence="7">
    <name type="scientific">Entamoeba dispar (strain ATCC PRA-260 / SAW760)</name>
    <dbReference type="NCBI Taxonomy" id="370354"/>
    <lineage>
        <taxon>Eukaryota</taxon>
        <taxon>Amoebozoa</taxon>
        <taxon>Evosea</taxon>
        <taxon>Archamoebae</taxon>
        <taxon>Mastigamoebida</taxon>
        <taxon>Entamoebidae</taxon>
        <taxon>Entamoeba</taxon>
    </lineage>
</organism>
<protein>
    <submittedName>
        <fullName evidence="6">Protein phosphatase 2C, putative</fullName>
        <ecNumber evidence="6">3.1.3.16</ecNumber>
    </submittedName>
</protein>
<sequence>MVLRNKLRKAKAAQQMMGFLESPITQQHSGQLFYSNICCGFSSMQGWRKTMEDSHIIEIQHMSQNGPLSLFAIFDGHGGDQVAEYCRIHYLEIMLSTQSFKEKNYQNALIETNYLIDTQLRDETTNIELKNLGCIESKINIGLYGHLVANGIGCTAIVVLIINNTIYCSNVGDSRCILFKNDTIFPLSTNHKPTLPKELSRITQAGGFVLNERVNGNLNLTRSIGDLMFKNQPQLSFKNQIVTCFPDISIQLYDKSPQLLILACDGVWDVLTNEECVRKVLYYLHQRYTYQQISESILSDCVSKVPNSLVGCDNLTIIIVGIN</sequence>
<evidence type="ECO:0000256" key="4">
    <source>
        <dbReference type="RuleBase" id="RU003465"/>
    </source>
</evidence>
<evidence type="ECO:0000256" key="1">
    <source>
        <dbReference type="ARBA" id="ARBA00022723"/>
    </source>
</evidence>
<dbReference type="PROSITE" id="PS01032">
    <property type="entry name" value="PPM_1"/>
    <property type="match status" value="1"/>
</dbReference>
<dbReference type="Proteomes" id="UP000008076">
    <property type="component" value="Unassembled WGS sequence"/>
</dbReference>
<dbReference type="InterPro" id="IPR001932">
    <property type="entry name" value="PPM-type_phosphatase-like_dom"/>
</dbReference>
<dbReference type="RefSeq" id="XP_001736243.1">
    <property type="nucleotide sequence ID" value="XM_001736191.1"/>
</dbReference>
<dbReference type="eggNOG" id="KOG0698">
    <property type="taxonomic scope" value="Eukaryota"/>
</dbReference>
<evidence type="ECO:0000259" key="5">
    <source>
        <dbReference type="PROSITE" id="PS51746"/>
    </source>
</evidence>
<dbReference type="VEuPathDB" id="AmoebaDB:EDI_092830"/>
<dbReference type="AlphaFoldDB" id="B0ED75"/>